<sequence length="140" mass="16336">MKWSKPILDEFYSYLKYHMPRVLPKSVLGGAIRYCLNQWDKLTAFLLDGRLEIDNNISGKSIKPFMIGRKNWLFNNTPKGVRTRATIYSIVETAKENGSNPFEYLKYLFEKLPNMDIEDKEALDEILPWSPTLPVCCRVK</sequence>
<reference evidence="3 4" key="1">
    <citation type="submission" date="2016-10" db="EMBL/GenBank/DDBJ databases">
        <authorList>
            <person name="de Groot N.N."/>
        </authorList>
    </citation>
    <scope>NUCLEOTIDE SEQUENCE [LARGE SCALE GENOMIC DNA]</scope>
    <source>
        <strain evidence="3 4">DSM 20678</strain>
    </source>
</reference>
<evidence type="ECO:0000259" key="1">
    <source>
        <dbReference type="Pfam" id="PF03050"/>
    </source>
</evidence>
<dbReference type="Pfam" id="PF03050">
    <property type="entry name" value="DDE_Tnp_IS66"/>
    <property type="match status" value="1"/>
</dbReference>
<accession>A0A1I5WUY4</accession>
<dbReference type="InterPro" id="IPR052344">
    <property type="entry name" value="Transposase-related"/>
</dbReference>
<dbReference type="InterPro" id="IPR004291">
    <property type="entry name" value="Transposase_IS66_central"/>
</dbReference>
<dbReference type="Pfam" id="PF13817">
    <property type="entry name" value="DDE_Tnp_IS66_C"/>
    <property type="match status" value="1"/>
</dbReference>
<dbReference type="PANTHER" id="PTHR33678">
    <property type="entry name" value="BLL1576 PROTEIN"/>
    <property type="match status" value="1"/>
</dbReference>
<dbReference type="InterPro" id="IPR039552">
    <property type="entry name" value="IS66_C"/>
</dbReference>
<protein>
    <submittedName>
        <fullName evidence="3">IS66 C-terminal element</fullName>
    </submittedName>
</protein>
<feature type="domain" description="Transposase IS66 C-terminal" evidence="2">
    <location>
        <begin position="89"/>
        <end position="129"/>
    </location>
</feature>
<keyword evidence="4" id="KW-1185">Reference proteome</keyword>
<evidence type="ECO:0000313" key="4">
    <source>
        <dbReference type="Proteomes" id="UP000198577"/>
    </source>
</evidence>
<evidence type="ECO:0000313" key="3">
    <source>
        <dbReference type="EMBL" id="SFQ23582.1"/>
    </source>
</evidence>
<evidence type="ECO:0000259" key="2">
    <source>
        <dbReference type="Pfam" id="PF13817"/>
    </source>
</evidence>
<gene>
    <name evidence="3" type="ORF">SAMN05444406_11949</name>
</gene>
<dbReference type="PANTHER" id="PTHR33678:SF1">
    <property type="entry name" value="BLL1576 PROTEIN"/>
    <property type="match status" value="1"/>
</dbReference>
<proteinExistence type="predicted"/>
<dbReference type="STRING" id="937334.SAMN05444406_11949"/>
<feature type="domain" description="Transposase IS66 central" evidence="1">
    <location>
        <begin position="4"/>
        <end position="82"/>
    </location>
</feature>
<name>A0A1I5WUY4_9FIRM</name>
<dbReference type="EMBL" id="FOXR01000019">
    <property type="protein sequence ID" value="SFQ23582.1"/>
    <property type="molecule type" value="Genomic_DNA"/>
</dbReference>
<dbReference type="AlphaFoldDB" id="A0A1I5WUY4"/>
<organism evidence="3 4">
    <name type="scientific">Caldicoprobacter faecalis</name>
    <dbReference type="NCBI Taxonomy" id="937334"/>
    <lineage>
        <taxon>Bacteria</taxon>
        <taxon>Bacillati</taxon>
        <taxon>Bacillota</taxon>
        <taxon>Clostridia</taxon>
        <taxon>Caldicoprobacterales</taxon>
        <taxon>Caldicoprobacteraceae</taxon>
        <taxon>Caldicoprobacter</taxon>
    </lineage>
</organism>
<dbReference type="Proteomes" id="UP000198577">
    <property type="component" value="Unassembled WGS sequence"/>
</dbReference>